<reference evidence="2" key="1">
    <citation type="submission" date="2021-04" db="EMBL/GenBank/DDBJ databases">
        <title>Difference and commonality of drug resistance evolution in various bacteria. and drug sensitivity profiles.</title>
        <authorList>
            <person name="Maeda T."/>
            <person name="Shibai A."/>
            <person name="Kawada K."/>
            <person name="Kotani H."/>
            <person name="Tarusawa Y."/>
            <person name="Tanabe K."/>
            <person name="Furusawa C."/>
        </authorList>
    </citation>
    <scope>NUCLEOTIDE SEQUENCE</scope>
    <source>
        <strain evidence="2">JCM 8580</strain>
    </source>
</reference>
<feature type="compositionally biased region" description="Pro residues" evidence="1">
    <location>
        <begin position="111"/>
        <end position="125"/>
    </location>
</feature>
<evidence type="ECO:0008006" key="4">
    <source>
        <dbReference type="Google" id="ProtNLM"/>
    </source>
</evidence>
<dbReference type="EMBL" id="AP024590">
    <property type="protein sequence ID" value="BCU57503.1"/>
    <property type="molecule type" value="Genomic_DNA"/>
</dbReference>
<gene>
    <name evidence="2" type="ORF">ENKO_40970</name>
</gene>
<feature type="compositionally biased region" description="Low complexity" evidence="1">
    <location>
        <begin position="126"/>
        <end position="135"/>
    </location>
</feature>
<dbReference type="Pfam" id="PF17037">
    <property type="entry name" value="CBP_BcsO"/>
    <property type="match status" value="1"/>
</dbReference>
<feature type="region of interest" description="Disordered" evidence="1">
    <location>
        <begin position="105"/>
        <end position="135"/>
    </location>
</feature>
<dbReference type="Proteomes" id="UP000682928">
    <property type="component" value="Chromosome"/>
</dbReference>
<dbReference type="InterPro" id="IPR031484">
    <property type="entry name" value="CBP_BcsO"/>
</dbReference>
<proteinExistence type="predicted"/>
<evidence type="ECO:0000313" key="3">
    <source>
        <dbReference type="Proteomes" id="UP000682928"/>
    </source>
</evidence>
<dbReference type="RefSeq" id="WP_088222356.1">
    <property type="nucleotide sequence ID" value="NZ_AP024590.1"/>
</dbReference>
<sequence length="179" mass="18833">MNHYDDLQRFKDKTRTQHLDFKDLSSQNHGSEQGNWAIINQLSPATEESTLAMGGHVSTAIPQAVNPEIFAVKETTPPADTVSHAVPASAPVATSLLQDVASQLSAAPEPVSAPAPAVTPPPAPEPRAVAAAPQRPVAPAPTAAVNFAQLFAPKVTETKPAAEKNQPLKSLLERIASCR</sequence>
<protein>
    <recommendedName>
        <fullName evidence="4">Cellulose biosynthesis protein BcsO</fullName>
    </recommendedName>
</protein>
<name>A0AA86JA88_9ENTR</name>
<evidence type="ECO:0000256" key="1">
    <source>
        <dbReference type="SAM" id="MobiDB-lite"/>
    </source>
</evidence>
<organism evidence="2 3">
    <name type="scientific">Enterobacter kobei</name>
    <dbReference type="NCBI Taxonomy" id="208224"/>
    <lineage>
        <taxon>Bacteria</taxon>
        <taxon>Pseudomonadati</taxon>
        <taxon>Pseudomonadota</taxon>
        <taxon>Gammaproteobacteria</taxon>
        <taxon>Enterobacterales</taxon>
        <taxon>Enterobacteriaceae</taxon>
        <taxon>Enterobacter</taxon>
        <taxon>Enterobacter cloacae complex</taxon>
    </lineage>
</organism>
<dbReference type="AlphaFoldDB" id="A0AA86JA88"/>
<accession>A0AA86JA88</accession>
<evidence type="ECO:0000313" key="2">
    <source>
        <dbReference type="EMBL" id="BCU57503.1"/>
    </source>
</evidence>